<gene>
    <name evidence="2" type="ORF">F1735_03180</name>
</gene>
<reference evidence="2 3" key="1">
    <citation type="submission" date="2019-10" db="EMBL/GenBank/DDBJ databases">
        <title>Taxonomy of Antarctic Massilia spp.: description of Massilia rubra sp. nov., Massilia aquatica sp. nov., Massilia mucilaginosa sp. nov., Massilia frigida sp. nov. isolated from streams, lakes and regoliths.</title>
        <authorList>
            <person name="Holochova P."/>
            <person name="Sedlacek I."/>
            <person name="Kralova S."/>
            <person name="Maslanova I."/>
            <person name="Busse H.-J."/>
            <person name="Stankova E."/>
            <person name="Vrbovska V."/>
            <person name="Kovarovic V."/>
            <person name="Bartak M."/>
            <person name="Svec P."/>
            <person name="Pantucek R."/>
        </authorList>
    </citation>
    <scope>NUCLEOTIDE SEQUENCE [LARGE SCALE GENOMIC DNA]</scope>
    <source>
        <strain evidence="2 3">CCM 8694</strain>
    </source>
</reference>
<sequence length="153" mass="16548">MHASATLLSFSLGLSLFSALIPAHACKLAEETYSLNAFLAKKDPKQVVFLGKVTSVVSLPTPPSLLVAQNFESETTRWWRGTPRKRVSASGYVEEPSGSSCDGAFDFSVEAGAEWLIVGYVEDGRVHPMPMLSKRLTNGGVPNDVLHILDAQQ</sequence>
<accession>A0ABX0ML37</accession>
<dbReference type="EMBL" id="WHJF01000005">
    <property type="protein sequence ID" value="NHZ61315.1"/>
    <property type="molecule type" value="Genomic_DNA"/>
</dbReference>
<evidence type="ECO:0000313" key="2">
    <source>
        <dbReference type="EMBL" id="NHZ61315.1"/>
    </source>
</evidence>
<feature type="signal peptide" evidence="1">
    <location>
        <begin position="1"/>
        <end position="25"/>
    </location>
</feature>
<comment type="caution">
    <text evidence="2">The sequence shown here is derived from an EMBL/GenBank/DDBJ whole genome shotgun (WGS) entry which is preliminary data.</text>
</comment>
<proteinExistence type="predicted"/>
<keyword evidence="3" id="KW-1185">Reference proteome</keyword>
<dbReference type="Proteomes" id="UP000610594">
    <property type="component" value="Unassembled WGS sequence"/>
</dbReference>
<evidence type="ECO:0000313" key="3">
    <source>
        <dbReference type="Proteomes" id="UP000610594"/>
    </source>
</evidence>
<dbReference type="RefSeq" id="WP_167235573.1">
    <property type="nucleotide sequence ID" value="NZ_WHJF01000005.1"/>
</dbReference>
<evidence type="ECO:0000256" key="1">
    <source>
        <dbReference type="SAM" id="SignalP"/>
    </source>
</evidence>
<organism evidence="2 3">
    <name type="scientific">Massilia genomosp. 1</name>
    <dbReference type="NCBI Taxonomy" id="2609280"/>
    <lineage>
        <taxon>Bacteria</taxon>
        <taxon>Pseudomonadati</taxon>
        <taxon>Pseudomonadota</taxon>
        <taxon>Betaproteobacteria</taxon>
        <taxon>Burkholderiales</taxon>
        <taxon>Oxalobacteraceae</taxon>
        <taxon>Telluria group</taxon>
        <taxon>Massilia</taxon>
    </lineage>
</organism>
<feature type="chain" id="PRO_5045539068" evidence="1">
    <location>
        <begin position="26"/>
        <end position="153"/>
    </location>
</feature>
<protein>
    <submittedName>
        <fullName evidence="2">Uncharacterized protein</fullName>
    </submittedName>
</protein>
<name>A0ABX0ML37_9BURK</name>
<keyword evidence="1" id="KW-0732">Signal</keyword>